<feature type="domain" description="ABC transporter" evidence="9">
    <location>
        <begin position="470"/>
        <end position="702"/>
    </location>
</feature>
<keyword evidence="6 8" id="KW-1133">Transmembrane helix</keyword>
<keyword evidence="7 8" id="KW-0472">Membrane</keyword>
<dbReference type="RefSeq" id="XP_007508230.1">
    <property type="nucleotide sequence ID" value="XM_007508168.1"/>
</dbReference>
<dbReference type="SUPFAM" id="SSF52540">
    <property type="entry name" value="P-loop containing nucleoside triphosphate hydrolases"/>
    <property type="match status" value="1"/>
</dbReference>
<keyword evidence="5 10" id="KW-0067">ATP-binding</keyword>
<evidence type="ECO:0000256" key="1">
    <source>
        <dbReference type="ARBA" id="ARBA00008575"/>
    </source>
</evidence>
<dbReference type="EMBL" id="FO082261">
    <property type="protein sequence ID" value="CCO20721.1"/>
    <property type="molecule type" value="Genomic_DNA"/>
</dbReference>
<dbReference type="GO" id="GO:0006635">
    <property type="term" value="P:fatty acid beta-oxidation"/>
    <property type="evidence" value="ECO:0007669"/>
    <property type="project" value="TreeGrafter"/>
</dbReference>
<evidence type="ECO:0000256" key="8">
    <source>
        <dbReference type="SAM" id="Phobius"/>
    </source>
</evidence>
<dbReference type="CDD" id="cd03223">
    <property type="entry name" value="ABCD_peroxisomal_ALDP"/>
    <property type="match status" value="1"/>
</dbReference>
<name>K8ERQ4_9CHLO</name>
<dbReference type="GO" id="GO:0005324">
    <property type="term" value="F:long-chain fatty acid transmembrane transporter activity"/>
    <property type="evidence" value="ECO:0007669"/>
    <property type="project" value="TreeGrafter"/>
</dbReference>
<dbReference type="SMART" id="SM00382">
    <property type="entry name" value="AAA"/>
    <property type="match status" value="1"/>
</dbReference>
<dbReference type="Pfam" id="PF00005">
    <property type="entry name" value="ABC_tran"/>
    <property type="match status" value="1"/>
</dbReference>
<proteinExistence type="inferred from homology"/>
<dbReference type="InterPro" id="IPR003593">
    <property type="entry name" value="AAA+_ATPase"/>
</dbReference>
<dbReference type="PROSITE" id="PS50893">
    <property type="entry name" value="ABC_TRANSPORTER_2"/>
    <property type="match status" value="1"/>
</dbReference>
<dbReference type="PANTHER" id="PTHR11384">
    <property type="entry name" value="ATP-BINDING CASSETTE, SUB-FAMILY D MEMBER"/>
    <property type="match status" value="1"/>
</dbReference>
<evidence type="ECO:0000256" key="5">
    <source>
        <dbReference type="ARBA" id="ARBA00022840"/>
    </source>
</evidence>
<keyword evidence="3 8" id="KW-0812">Transmembrane</keyword>
<dbReference type="InterPro" id="IPR036640">
    <property type="entry name" value="ABC1_TM_sf"/>
</dbReference>
<protein>
    <submittedName>
        <fullName evidence="10">ATP-binding cassette superfamily</fullName>
    </submittedName>
</protein>
<dbReference type="GO" id="GO:0140359">
    <property type="term" value="F:ABC-type transporter activity"/>
    <property type="evidence" value="ECO:0007669"/>
    <property type="project" value="InterPro"/>
</dbReference>
<dbReference type="PROSITE" id="PS00211">
    <property type="entry name" value="ABC_TRANSPORTER_1"/>
    <property type="match status" value="1"/>
</dbReference>
<keyword evidence="11" id="KW-1185">Reference proteome</keyword>
<dbReference type="Proteomes" id="UP000198341">
    <property type="component" value="Chromosome 18"/>
</dbReference>
<evidence type="ECO:0000256" key="4">
    <source>
        <dbReference type="ARBA" id="ARBA00022741"/>
    </source>
</evidence>
<keyword evidence="2" id="KW-0813">Transport</keyword>
<dbReference type="InterPro" id="IPR027417">
    <property type="entry name" value="P-loop_NTPase"/>
</dbReference>
<evidence type="ECO:0000256" key="7">
    <source>
        <dbReference type="ARBA" id="ARBA00023136"/>
    </source>
</evidence>
<reference evidence="10 11" key="1">
    <citation type="submission" date="2011-10" db="EMBL/GenBank/DDBJ databases">
        <authorList>
            <person name="Genoscope - CEA"/>
        </authorList>
    </citation>
    <scope>NUCLEOTIDE SEQUENCE [LARGE SCALE GENOMIC DNA]</scope>
    <source>
        <strain evidence="10 11">RCC 1105</strain>
    </source>
</reference>
<dbReference type="KEGG" id="bpg:Bathy18g00020"/>
<dbReference type="eggNOG" id="KOG0060">
    <property type="taxonomic scope" value="Eukaryota"/>
</dbReference>
<dbReference type="STRING" id="41875.K8ERQ4"/>
<dbReference type="InterPro" id="IPR017871">
    <property type="entry name" value="ABC_transporter-like_CS"/>
</dbReference>
<dbReference type="AlphaFoldDB" id="K8ERQ4"/>
<dbReference type="GeneID" id="19010825"/>
<dbReference type="InterPro" id="IPR003439">
    <property type="entry name" value="ABC_transporter-like_ATP-bd"/>
</dbReference>
<comment type="similarity">
    <text evidence="1">Belongs to the ABC transporter superfamily. ABCD family. Peroxisomal fatty acyl CoA transporter (TC 3.A.1.203) subfamily.</text>
</comment>
<dbReference type="OrthoDB" id="422637at2759"/>
<dbReference type="PANTHER" id="PTHR11384:SF67">
    <property type="entry name" value="ATP-BINDING CASSETTE SUB-FAMILY D MEMBER 1"/>
    <property type="match status" value="1"/>
</dbReference>
<gene>
    <name evidence="10" type="ordered locus">Bathy18g00020</name>
</gene>
<dbReference type="InterPro" id="IPR050835">
    <property type="entry name" value="ABC_transporter_sub-D"/>
</dbReference>
<dbReference type="GO" id="GO:0005778">
    <property type="term" value="C:peroxisomal membrane"/>
    <property type="evidence" value="ECO:0007669"/>
    <property type="project" value="TreeGrafter"/>
</dbReference>
<dbReference type="Pfam" id="PF06472">
    <property type="entry name" value="ABC_membrane_2"/>
    <property type="match status" value="1"/>
</dbReference>
<evidence type="ECO:0000313" key="10">
    <source>
        <dbReference type="EMBL" id="CCO20721.1"/>
    </source>
</evidence>
<dbReference type="InterPro" id="IPR011527">
    <property type="entry name" value="ABC1_TM_dom"/>
</dbReference>
<evidence type="ECO:0000256" key="6">
    <source>
        <dbReference type="ARBA" id="ARBA00022989"/>
    </source>
</evidence>
<evidence type="ECO:0000313" key="11">
    <source>
        <dbReference type="Proteomes" id="UP000198341"/>
    </source>
</evidence>
<keyword evidence="4" id="KW-0547">Nucleotide-binding</keyword>
<dbReference type="Gene3D" id="3.40.50.300">
    <property type="entry name" value="P-loop containing nucleotide triphosphate hydrolases"/>
    <property type="match status" value="1"/>
</dbReference>
<sequence>MGFRQSSKATSTSSTQILIQNAKFITSKDVIDVASRVYDSYKRDKKLCYTFLVALSGVTALVVHETSAATGLMKGSLGDFRKNKKEKKQINIKNRNVAKKERSSAAVDEQFLSNLVQLGKIVLPSWRCKSVFLLSTQTVMLISRSYISLRIARKGGEGLQAVMERSWNHFLFVLADFYVCGIAASIVNSSLKYLTNSITVNFRHNLTKHVHEKYLSNRQYYKHAVLRKGNLDNADQRITDDLNMWCATSADLFSRTFKPLLDVILSTKRMSESMGYKGLTILYSYFFFSGHVIRFFSPPFSDYIQETQKKEGDFRRSHSRLISHAEEVAFLDGAEREKEILNEKLNQLTAWSQYYFFRQFIQGVLDQYFIKYGASMIGWPVLAFPFLLAKDMEEKELVARYREADTLIQNASSSIGDLLMVYKKLQKLSGFTSRVVDLLHSVESGEEEKEKEIEGRSNGIVRTSSNDDEIEFQNVTVFSPDNRLLIKDVSLKIRRGESLFITGANGAGKTSLFRVLAGLWEASEGVVLRPRNGLKSIKSEGGDDGDVSSLFYVPQRPYLVTGSLRDQILYPAKQKSDEDEFDKDDERILECLARVNLVKLLKKGDRSVGLDRLEHDWNDVLSGGEKQRIGLARLYFHAPRFAILDEATSAINPDEEGALYEEFEKNNITVFSIAHRMELKRFHKKHLHFKADGKGNWTLKKIL</sequence>
<dbReference type="GO" id="GO:0005524">
    <property type="term" value="F:ATP binding"/>
    <property type="evidence" value="ECO:0007669"/>
    <property type="project" value="UniProtKB-KW"/>
</dbReference>
<dbReference type="GO" id="GO:0042760">
    <property type="term" value="P:very long-chain fatty acid catabolic process"/>
    <property type="evidence" value="ECO:0007669"/>
    <property type="project" value="TreeGrafter"/>
</dbReference>
<dbReference type="GO" id="GO:0015910">
    <property type="term" value="P:long-chain fatty acid import into peroxisome"/>
    <property type="evidence" value="ECO:0007669"/>
    <property type="project" value="TreeGrafter"/>
</dbReference>
<evidence type="ECO:0000256" key="2">
    <source>
        <dbReference type="ARBA" id="ARBA00022448"/>
    </source>
</evidence>
<dbReference type="SUPFAM" id="SSF90123">
    <property type="entry name" value="ABC transporter transmembrane region"/>
    <property type="match status" value="1"/>
</dbReference>
<organism evidence="10 11">
    <name type="scientific">Bathycoccus prasinos</name>
    <dbReference type="NCBI Taxonomy" id="41875"/>
    <lineage>
        <taxon>Eukaryota</taxon>
        <taxon>Viridiplantae</taxon>
        <taxon>Chlorophyta</taxon>
        <taxon>Mamiellophyceae</taxon>
        <taxon>Mamiellales</taxon>
        <taxon>Bathycoccaceae</taxon>
        <taxon>Bathycoccus</taxon>
    </lineage>
</organism>
<evidence type="ECO:0000256" key="3">
    <source>
        <dbReference type="ARBA" id="ARBA00022692"/>
    </source>
</evidence>
<feature type="transmembrane region" description="Helical" evidence="8">
    <location>
        <begin position="47"/>
        <end position="64"/>
    </location>
</feature>
<accession>K8ERQ4</accession>
<dbReference type="GO" id="GO:0016887">
    <property type="term" value="F:ATP hydrolysis activity"/>
    <property type="evidence" value="ECO:0007669"/>
    <property type="project" value="InterPro"/>
</dbReference>
<dbReference type="GO" id="GO:0007031">
    <property type="term" value="P:peroxisome organization"/>
    <property type="evidence" value="ECO:0007669"/>
    <property type="project" value="TreeGrafter"/>
</dbReference>
<evidence type="ECO:0000259" key="9">
    <source>
        <dbReference type="PROSITE" id="PS50893"/>
    </source>
</evidence>